<keyword evidence="1" id="KW-1133">Transmembrane helix</keyword>
<dbReference type="EMBL" id="JAOYOD010000001">
    <property type="protein sequence ID" value="MCV9389330.1"/>
    <property type="molecule type" value="Genomic_DNA"/>
</dbReference>
<evidence type="ECO:0008006" key="4">
    <source>
        <dbReference type="Google" id="ProtNLM"/>
    </source>
</evidence>
<evidence type="ECO:0000313" key="2">
    <source>
        <dbReference type="EMBL" id="MCV9389330.1"/>
    </source>
</evidence>
<dbReference type="RefSeq" id="WP_264140251.1">
    <property type="nucleotide sequence ID" value="NZ_JAOYOD010000001.1"/>
</dbReference>
<accession>A0ABT3D058</accession>
<organism evidence="2 3">
    <name type="scientific">Reichenbachiella ulvae</name>
    <dbReference type="NCBI Taxonomy" id="2980104"/>
    <lineage>
        <taxon>Bacteria</taxon>
        <taxon>Pseudomonadati</taxon>
        <taxon>Bacteroidota</taxon>
        <taxon>Cytophagia</taxon>
        <taxon>Cytophagales</taxon>
        <taxon>Reichenbachiellaceae</taxon>
        <taxon>Reichenbachiella</taxon>
    </lineage>
</organism>
<evidence type="ECO:0000256" key="1">
    <source>
        <dbReference type="SAM" id="Phobius"/>
    </source>
</evidence>
<reference evidence="2 3" key="1">
    <citation type="submission" date="2022-10" db="EMBL/GenBank/DDBJ databases">
        <title>Comparative genomics and taxonomic characterization of three novel marine species of genus Reichenbachiella exhibiting antioxidant and polysaccharide degradation activities.</title>
        <authorList>
            <person name="Muhammad N."/>
            <person name="Lee Y.-J."/>
            <person name="Ko J."/>
            <person name="Kim S.-G."/>
        </authorList>
    </citation>
    <scope>NUCLEOTIDE SEQUENCE [LARGE SCALE GENOMIC DNA]</scope>
    <source>
        <strain evidence="2 3">ABR2-5</strain>
    </source>
</reference>
<name>A0ABT3D058_9BACT</name>
<feature type="transmembrane region" description="Helical" evidence="1">
    <location>
        <begin position="12"/>
        <end position="33"/>
    </location>
</feature>
<gene>
    <name evidence="2" type="ORF">N7U62_21875</name>
</gene>
<keyword evidence="1" id="KW-0812">Transmembrane</keyword>
<proteinExistence type="predicted"/>
<comment type="caution">
    <text evidence="2">The sequence shown here is derived from an EMBL/GenBank/DDBJ whole genome shotgun (WGS) entry which is preliminary data.</text>
</comment>
<protein>
    <recommendedName>
        <fullName evidence="4">YtxH-like protein</fullName>
    </recommendedName>
</protein>
<sequence length="56" mass="6523">MKKKNKKERNSFFPTLIAGLTATAIGFATYTMIKGDKPPKRVERYDSKKKEERLFI</sequence>
<evidence type="ECO:0000313" key="3">
    <source>
        <dbReference type="Proteomes" id="UP001300692"/>
    </source>
</evidence>
<keyword evidence="3" id="KW-1185">Reference proteome</keyword>
<dbReference type="Proteomes" id="UP001300692">
    <property type="component" value="Unassembled WGS sequence"/>
</dbReference>
<keyword evidence="1" id="KW-0472">Membrane</keyword>